<protein>
    <recommendedName>
        <fullName evidence="5">Thioredoxin domain-containing protein</fullName>
    </recommendedName>
</protein>
<dbReference type="PANTHER" id="PTHR42852:SF6">
    <property type="entry name" value="THIOL:DISULFIDE INTERCHANGE PROTEIN DSBE"/>
    <property type="match status" value="1"/>
</dbReference>
<evidence type="ECO:0000313" key="7">
    <source>
        <dbReference type="Proteomes" id="UP000223913"/>
    </source>
</evidence>
<dbReference type="CDD" id="cd02966">
    <property type="entry name" value="TlpA_like_family"/>
    <property type="match status" value="1"/>
</dbReference>
<reference evidence="6 7" key="1">
    <citation type="submission" date="2017-10" db="EMBL/GenBank/DDBJ databases">
        <title>The draft genome sequence of Lewinella nigricans NBRC 102662.</title>
        <authorList>
            <person name="Wang K."/>
        </authorList>
    </citation>
    <scope>NUCLEOTIDE SEQUENCE [LARGE SCALE GENOMIC DNA]</scope>
    <source>
        <strain evidence="6 7">NBRC 102662</strain>
    </source>
</reference>
<feature type="domain" description="Thioredoxin" evidence="5">
    <location>
        <begin position="217"/>
        <end position="351"/>
    </location>
</feature>
<evidence type="ECO:0000259" key="5">
    <source>
        <dbReference type="PROSITE" id="PS51352"/>
    </source>
</evidence>
<evidence type="ECO:0000256" key="3">
    <source>
        <dbReference type="ARBA" id="ARBA00023157"/>
    </source>
</evidence>
<dbReference type="PROSITE" id="PS51352">
    <property type="entry name" value="THIOREDOXIN_2"/>
    <property type="match status" value="1"/>
</dbReference>
<dbReference type="InterPro" id="IPR050553">
    <property type="entry name" value="Thioredoxin_ResA/DsbE_sf"/>
</dbReference>
<dbReference type="InterPro" id="IPR036249">
    <property type="entry name" value="Thioredoxin-like_sf"/>
</dbReference>
<keyword evidence="7" id="KW-1185">Reference proteome</keyword>
<dbReference type="InterPro" id="IPR013766">
    <property type="entry name" value="Thioredoxin_domain"/>
</dbReference>
<dbReference type="GO" id="GO:0030313">
    <property type="term" value="C:cell envelope"/>
    <property type="evidence" value="ECO:0007669"/>
    <property type="project" value="UniProtKB-SubCell"/>
</dbReference>
<dbReference type="SUPFAM" id="SSF52833">
    <property type="entry name" value="Thioredoxin-like"/>
    <property type="match status" value="1"/>
</dbReference>
<dbReference type="OrthoDB" id="6399635at2"/>
<evidence type="ECO:0000313" key="6">
    <source>
        <dbReference type="EMBL" id="PHN02078.1"/>
    </source>
</evidence>
<proteinExistence type="predicted"/>
<organism evidence="6 7">
    <name type="scientific">Flavilitoribacter nigricans (strain ATCC 23147 / DSM 23189 / NBRC 102662 / NCIMB 1420 / SS-2)</name>
    <name type="common">Lewinella nigricans</name>
    <dbReference type="NCBI Taxonomy" id="1122177"/>
    <lineage>
        <taxon>Bacteria</taxon>
        <taxon>Pseudomonadati</taxon>
        <taxon>Bacteroidota</taxon>
        <taxon>Saprospiria</taxon>
        <taxon>Saprospirales</taxon>
        <taxon>Lewinellaceae</taxon>
        <taxon>Flavilitoribacter</taxon>
    </lineage>
</organism>
<evidence type="ECO:0000256" key="2">
    <source>
        <dbReference type="ARBA" id="ARBA00022748"/>
    </source>
</evidence>
<comment type="caution">
    <text evidence="6">The sequence shown here is derived from an EMBL/GenBank/DDBJ whole genome shotgun (WGS) entry which is preliminary data.</text>
</comment>
<evidence type="ECO:0000256" key="4">
    <source>
        <dbReference type="ARBA" id="ARBA00023284"/>
    </source>
</evidence>
<keyword evidence="2" id="KW-0201">Cytochrome c-type biogenesis</keyword>
<dbReference type="GO" id="GO:0017004">
    <property type="term" value="P:cytochrome complex assembly"/>
    <property type="evidence" value="ECO:0007669"/>
    <property type="project" value="UniProtKB-KW"/>
</dbReference>
<comment type="subcellular location">
    <subcellularLocation>
        <location evidence="1">Cell envelope</location>
    </subcellularLocation>
</comment>
<sequence>MGINESMKTTALLTLTALLSFLLGGCNQETLPDRNSYILEVHLSGDYNDYLFLAGEEMDSVLVVDGVARFTGEMPVPEQVAVIPKGTSIAPARVYLENSHIKMYGHYILATDTRPQRIRVDSIVGSKMQDLLEDWQNDYQRLTADRENPESLNARMTRVIAEKIKLSDNLGGWILARSAERLSQEQLRSLYEQIDTTAIPGTELRMIQRALTRKSNIGKNVAWENYELIPSTSEKENILANTGGKRKLLHFWATWCGPCIQNFPALDSVVDQYQAQLQPLGLSIDFDSTRWHNYLIDEQRLDGEYLLPGAWEHPLAKDLEIDRIPYYILLDENDQMIRQGGLADVIAGLEE</sequence>
<dbReference type="EMBL" id="PDUD01000045">
    <property type="protein sequence ID" value="PHN02078.1"/>
    <property type="molecule type" value="Genomic_DNA"/>
</dbReference>
<dbReference type="Gene3D" id="3.40.30.10">
    <property type="entry name" value="Glutaredoxin"/>
    <property type="match status" value="1"/>
</dbReference>
<keyword evidence="4" id="KW-0676">Redox-active center</keyword>
<dbReference type="Proteomes" id="UP000223913">
    <property type="component" value="Unassembled WGS sequence"/>
</dbReference>
<dbReference type="AlphaFoldDB" id="A0A2D0N124"/>
<dbReference type="PANTHER" id="PTHR42852">
    <property type="entry name" value="THIOL:DISULFIDE INTERCHANGE PROTEIN DSBE"/>
    <property type="match status" value="1"/>
</dbReference>
<dbReference type="InterPro" id="IPR012336">
    <property type="entry name" value="Thioredoxin-like_fold"/>
</dbReference>
<name>A0A2D0N124_FLAN2</name>
<evidence type="ECO:0000256" key="1">
    <source>
        <dbReference type="ARBA" id="ARBA00004196"/>
    </source>
</evidence>
<accession>A0A2D0N124</accession>
<gene>
    <name evidence="6" type="ORF">CRP01_34160</name>
</gene>
<dbReference type="Pfam" id="PF13905">
    <property type="entry name" value="Thioredoxin_8"/>
    <property type="match status" value="1"/>
</dbReference>
<keyword evidence="3" id="KW-1015">Disulfide bond</keyword>